<evidence type="ECO:0000313" key="6">
    <source>
        <dbReference type="Proteomes" id="UP001432322"/>
    </source>
</evidence>
<dbReference type="Pfam" id="PF00076">
    <property type="entry name" value="RRM_1"/>
    <property type="match status" value="1"/>
</dbReference>
<evidence type="ECO:0000256" key="1">
    <source>
        <dbReference type="ARBA" id="ARBA00022737"/>
    </source>
</evidence>
<dbReference type="Proteomes" id="UP001432322">
    <property type="component" value="Unassembled WGS sequence"/>
</dbReference>
<evidence type="ECO:0000256" key="2">
    <source>
        <dbReference type="ARBA" id="ARBA00022884"/>
    </source>
</evidence>
<accession>A0AAV5WPD4</accession>
<reference evidence="5" key="1">
    <citation type="submission" date="2023-10" db="EMBL/GenBank/DDBJ databases">
        <title>Genome assembly of Pristionchus species.</title>
        <authorList>
            <person name="Yoshida K."/>
            <person name="Sommer R.J."/>
        </authorList>
    </citation>
    <scope>NUCLEOTIDE SEQUENCE</scope>
    <source>
        <strain evidence="5">RS5133</strain>
    </source>
</reference>
<dbReference type="Gene3D" id="3.30.70.330">
    <property type="match status" value="1"/>
</dbReference>
<keyword evidence="2 3" id="KW-0694">RNA-binding</keyword>
<keyword evidence="1" id="KW-0677">Repeat</keyword>
<dbReference type="InterPro" id="IPR035979">
    <property type="entry name" value="RBD_domain_sf"/>
</dbReference>
<feature type="domain" description="RRM" evidence="4">
    <location>
        <begin position="52"/>
        <end position="128"/>
    </location>
</feature>
<protein>
    <recommendedName>
        <fullName evidence="4">RRM domain-containing protein</fullName>
    </recommendedName>
</protein>
<evidence type="ECO:0000313" key="5">
    <source>
        <dbReference type="EMBL" id="GMT32483.1"/>
    </source>
</evidence>
<dbReference type="EMBL" id="BTSY01000006">
    <property type="protein sequence ID" value="GMT32483.1"/>
    <property type="molecule type" value="Genomic_DNA"/>
</dbReference>
<feature type="non-terminal residue" evidence="5">
    <location>
        <position position="1"/>
    </location>
</feature>
<dbReference type="InterPro" id="IPR000504">
    <property type="entry name" value="RRM_dom"/>
</dbReference>
<name>A0AAV5WPD4_9BILA</name>
<dbReference type="AlphaFoldDB" id="A0AAV5WPD4"/>
<gene>
    <name evidence="5" type="ORF">PFISCL1PPCAC_23780</name>
</gene>
<organism evidence="5 6">
    <name type="scientific">Pristionchus fissidentatus</name>
    <dbReference type="NCBI Taxonomy" id="1538716"/>
    <lineage>
        <taxon>Eukaryota</taxon>
        <taxon>Metazoa</taxon>
        <taxon>Ecdysozoa</taxon>
        <taxon>Nematoda</taxon>
        <taxon>Chromadorea</taxon>
        <taxon>Rhabditida</taxon>
        <taxon>Rhabditina</taxon>
        <taxon>Diplogasteromorpha</taxon>
        <taxon>Diplogasteroidea</taxon>
        <taxon>Neodiplogasteridae</taxon>
        <taxon>Pristionchus</taxon>
    </lineage>
</organism>
<dbReference type="GO" id="GO:0003723">
    <property type="term" value="F:RNA binding"/>
    <property type="evidence" value="ECO:0007669"/>
    <property type="project" value="UniProtKB-UniRule"/>
</dbReference>
<evidence type="ECO:0000259" key="4">
    <source>
        <dbReference type="PROSITE" id="PS50102"/>
    </source>
</evidence>
<evidence type="ECO:0000256" key="3">
    <source>
        <dbReference type="PROSITE-ProRule" id="PRU00176"/>
    </source>
</evidence>
<dbReference type="PROSITE" id="PS50102">
    <property type="entry name" value="RRM"/>
    <property type="match status" value="1"/>
</dbReference>
<comment type="caution">
    <text evidence="5">The sequence shown here is derived from an EMBL/GenBank/DDBJ whole genome shotgun (WGS) entry which is preliminary data.</text>
</comment>
<dbReference type="SUPFAM" id="SSF54928">
    <property type="entry name" value="RNA-binding domain, RBD"/>
    <property type="match status" value="1"/>
</dbReference>
<dbReference type="PANTHER" id="PTHR24012">
    <property type="entry name" value="RNA BINDING PROTEIN"/>
    <property type="match status" value="1"/>
</dbReference>
<keyword evidence="6" id="KW-1185">Reference proteome</keyword>
<sequence>SSVRHIRIIIFLSTTNCIVSVSKHSRLKKKMPSTPLKNAPSSTAAVPNNNTTELYVGDLYKDVAAINLEREFSKIGPVESVTVGYHGTNSLRFAHLKFRHRADAERALATYNSAYFCGSTISVRWSTRDPYINNVLVENIDKNQEQSFLRSAFAEFGTIIYFKMSRLEIGRTNDIVLPERTKNLSVLFAYRLSLMQRRSS</sequence>
<dbReference type="InterPro" id="IPR012677">
    <property type="entry name" value="Nucleotide-bd_a/b_plait_sf"/>
</dbReference>
<dbReference type="SMART" id="SM00360">
    <property type="entry name" value="RRM"/>
    <property type="match status" value="1"/>
</dbReference>
<proteinExistence type="predicted"/>